<accession>A0A7S3AGT1</accession>
<sequence>MDQPVRVCGLNSRPEINGKTGTTVDWVQETQRFGVEIDGVGSLSIRPANLQLNWRKGEPIPARGKKNQGAEPTIEVTPSSPRRPCTGSASAPDVVAPAEREYTSLAEQLAHADLMAAEEERGGEDGGGEDDGGQPSKKGRRRRKKGKSGGGSGDGSLEAFGNHVEELSQAQSRIQEAFAEFEVLQQRVAALEKLKPNTAQGEKMLWKKKRALCDEMKSKLDCIQASSRAHKGAGDVATVQRLKQELAQRLANDMQIDLK</sequence>
<protein>
    <submittedName>
        <fullName evidence="3">Uncharacterized protein</fullName>
    </submittedName>
</protein>
<keyword evidence="1" id="KW-0175">Coiled coil</keyword>
<evidence type="ECO:0000313" key="3">
    <source>
        <dbReference type="EMBL" id="CAE0104418.1"/>
    </source>
</evidence>
<dbReference type="AlphaFoldDB" id="A0A7S3AGT1"/>
<feature type="compositionally biased region" description="Basic residues" evidence="2">
    <location>
        <begin position="137"/>
        <end position="147"/>
    </location>
</feature>
<proteinExistence type="predicted"/>
<reference evidence="3" key="1">
    <citation type="submission" date="2021-01" db="EMBL/GenBank/DDBJ databases">
        <authorList>
            <person name="Corre E."/>
            <person name="Pelletier E."/>
            <person name="Niang G."/>
            <person name="Scheremetjew M."/>
            <person name="Finn R."/>
            <person name="Kale V."/>
            <person name="Holt S."/>
            <person name="Cochrane G."/>
            <person name="Meng A."/>
            <person name="Brown T."/>
            <person name="Cohen L."/>
        </authorList>
    </citation>
    <scope>NUCLEOTIDE SEQUENCE</scope>
    <source>
        <strain evidence="3">CCMP281</strain>
    </source>
</reference>
<evidence type="ECO:0000256" key="2">
    <source>
        <dbReference type="SAM" id="MobiDB-lite"/>
    </source>
</evidence>
<organism evidence="3">
    <name type="scientific">Haptolina ericina</name>
    <dbReference type="NCBI Taxonomy" id="156174"/>
    <lineage>
        <taxon>Eukaryota</taxon>
        <taxon>Haptista</taxon>
        <taxon>Haptophyta</taxon>
        <taxon>Prymnesiophyceae</taxon>
        <taxon>Prymnesiales</taxon>
        <taxon>Prymnesiaceae</taxon>
        <taxon>Haptolina</taxon>
    </lineage>
</organism>
<dbReference type="EMBL" id="HBHX01009142">
    <property type="protein sequence ID" value="CAE0104418.1"/>
    <property type="molecule type" value="Transcribed_RNA"/>
</dbReference>
<gene>
    <name evidence="3" type="ORF">HERI1096_LOCUS5076</name>
</gene>
<name>A0A7S3AGT1_9EUKA</name>
<feature type="region of interest" description="Disordered" evidence="2">
    <location>
        <begin position="56"/>
        <end position="96"/>
    </location>
</feature>
<feature type="region of interest" description="Disordered" evidence="2">
    <location>
        <begin position="118"/>
        <end position="163"/>
    </location>
</feature>
<feature type="coiled-coil region" evidence="1">
    <location>
        <begin position="167"/>
        <end position="194"/>
    </location>
</feature>
<evidence type="ECO:0000256" key="1">
    <source>
        <dbReference type="SAM" id="Coils"/>
    </source>
</evidence>